<evidence type="ECO:0000313" key="1">
    <source>
        <dbReference type="EMBL" id="GHE33837.1"/>
    </source>
</evidence>
<proteinExistence type="predicted"/>
<sequence length="103" mass="11219">MGSSRIPPDVYGMACEAVRPLQCEAIPDPQGEGFELRVWGEPLPAPLTFRVARIATLHPTRYVWFLQDVREVLRSHGCALAEWPAGSAASAARDAGTGSLRMQ</sequence>
<dbReference type="Proteomes" id="UP000636453">
    <property type="component" value="Unassembled WGS sequence"/>
</dbReference>
<dbReference type="RefSeq" id="WP_146472286.1">
    <property type="nucleotide sequence ID" value="NZ_BNCF01000007.1"/>
</dbReference>
<dbReference type="EMBL" id="BNCF01000007">
    <property type="protein sequence ID" value="GHE33837.1"/>
    <property type="molecule type" value="Genomic_DNA"/>
</dbReference>
<accession>A0A918Z4E9</accession>
<reference evidence="1" key="2">
    <citation type="submission" date="2020-09" db="EMBL/GenBank/DDBJ databases">
        <authorList>
            <person name="Sun Q."/>
            <person name="Kim S."/>
        </authorList>
    </citation>
    <scope>NUCLEOTIDE SEQUENCE</scope>
    <source>
        <strain evidence="1">KCTC 32020</strain>
    </source>
</reference>
<protein>
    <submittedName>
        <fullName evidence="1">Uncharacterized protein</fullName>
    </submittedName>
</protein>
<gene>
    <name evidence="1" type="ORF">GCM10007167_14840</name>
</gene>
<comment type="caution">
    <text evidence="1">The sequence shown here is derived from an EMBL/GenBank/DDBJ whole genome shotgun (WGS) entry which is preliminary data.</text>
</comment>
<name>A0A918Z4E9_9GAMM</name>
<dbReference type="AlphaFoldDB" id="A0A918Z4E9"/>
<organism evidence="1 2">
    <name type="scientific">Vulcaniibacterium thermophilum</name>
    <dbReference type="NCBI Taxonomy" id="1169913"/>
    <lineage>
        <taxon>Bacteria</taxon>
        <taxon>Pseudomonadati</taxon>
        <taxon>Pseudomonadota</taxon>
        <taxon>Gammaproteobacteria</taxon>
        <taxon>Lysobacterales</taxon>
        <taxon>Lysobacteraceae</taxon>
        <taxon>Vulcaniibacterium</taxon>
    </lineage>
</organism>
<reference evidence="1" key="1">
    <citation type="journal article" date="2014" name="Int. J. Syst. Evol. Microbiol.">
        <title>Complete genome sequence of Corynebacterium casei LMG S-19264T (=DSM 44701T), isolated from a smear-ripened cheese.</title>
        <authorList>
            <consortium name="US DOE Joint Genome Institute (JGI-PGF)"/>
            <person name="Walter F."/>
            <person name="Albersmeier A."/>
            <person name="Kalinowski J."/>
            <person name="Ruckert C."/>
        </authorList>
    </citation>
    <scope>NUCLEOTIDE SEQUENCE</scope>
    <source>
        <strain evidence="1">KCTC 32020</strain>
    </source>
</reference>
<evidence type="ECO:0000313" key="2">
    <source>
        <dbReference type="Proteomes" id="UP000636453"/>
    </source>
</evidence>
<keyword evidence="2" id="KW-1185">Reference proteome</keyword>